<evidence type="ECO:0000259" key="5">
    <source>
        <dbReference type="PROSITE" id="PS50905"/>
    </source>
</evidence>
<evidence type="ECO:0000256" key="4">
    <source>
        <dbReference type="PIRSR" id="PIRSR018063-50"/>
    </source>
</evidence>
<feature type="binding site" evidence="4">
    <location>
        <position position="28"/>
    </location>
    <ligand>
        <name>Fe cation</name>
        <dbReference type="ChEBI" id="CHEBI:24875"/>
    </ligand>
</feature>
<name>T0JGW4_9BACT</name>
<dbReference type="InterPro" id="IPR009078">
    <property type="entry name" value="Ferritin-like_SF"/>
</dbReference>
<dbReference type="InterPro" id="IPR033921">
    <property type="entry name" value="DPSL_diiron-bd_dom"/>
</dbReference>
<dbReference type="CDD" id="cd01052">
    <property type="entry name" value="DPSL"/>
    <property type="match status" value="1"/>
</dbReference>
<organism evidence="6 7">
    <name type="scientific">Sulfurimonas hongkongensis</name>
    <dbReference type="NCBI Taxonomy" id="1172190"/>
    <lineage>
        <taxon>Bacteria</taxon>
        <taxon>Pseudomonadati</taxon>
        <taxon>Campylobacterota</taxon>
        <taxon>Epsilonproteobacteria</taxon>
        <taxon>Campylobacterales</taxon>
        <taxon>Sulfurimonadaceae</taxon>
        <taxon>Sulfurimonas</taxon>
    </lineage>
</organism>
<evidence type="ECO:0000256" key="3">
    <source>
        <dbReference type="ARBA" id="ARBA00023004"/>
    </source>
</evidence>
<dbReference type="RefSeq" id="WP_021286386.1">
    <property type="nucleotide sequence ID" value="NZ_AUPZ01000002.1"/>
</dbReference>
<comment type="caution">
    <text evidence="6">The sequence shown here is derived from an EMBL/GenBank/DDBJ whole genome shotgun (WGS) entry which is preliminary data.</text>
</comment>
<protein>
    <submittedName>
        <fullName evidence="6">Ferritin</fullName>
    </submittedName>
</protein>
<dbReference type="PIRSF" id="PIRSF018063">
    <property type="entry name" value="Ferrtn_UCP018063"/>
    <property type="match status" value="1"/>
</dbReference>
<dbReference type="PANTHER" id="PTHR30295">
    <property type="entry name" value="BACTERIOFERRITIN"/>
    <property type="match status" value="1"/>
</dbReference>
<dbReference type="STRING" id="1172190.M947_00505"/>
<dbReference type="OrthoDB" id="9800505at2"/>
<evidence type="ECO:0000313" key="7">
    <source>
        <dbReference type="Proteomes" id="UP000015520"/>
    </source>
</evidence>
<dbReference type="InterPro" id="IPR008331">
    <property type="entry name" value="Ferritin_DPS_dom"/>
</dbReference>
<gene>
    <name evidence="6" type="ORF">M947_00505</name>
</gene>
<comment type="subcellular location">
    <subcellularLocation>
        <location evidence="1">Cytoplasm</location>
    </subcellularLocation>
</comment>
<feature type="binding site" evidence="4">
    <location>
        <position position="64"/>
    </location>
    <ligand>
        <name>Fe cation</name>
        <dbReference type="ChEBI" id="CHEBI:24875"/>
    </ligand>
</feature>
<keyword evidence="3 4" id="KW-0408">Iron</keyword>
<dbReference type="PANTHER" id="PTHR30295:SF1">
    <property type="entry name" value="DNA PROTECTION DURING STARVATION PROTEIN"/>
    <property type="match status" value="1"/>
</dbReference>
<dbReference type="GO" id="GO:0020037">
    <property type="term" value="F:heme binding"/>
    <property type="evidence" value="ECO:0007669"/>
    <property type="project" value="TreeGrafter"/>
</dbReference>
<dbReference type="Pfam" id="PF00210">
    <property type="entry name" value="Ferritin"/>
    <property type="match status" value="1"/>
</dbReference>
<evidence type="ECO:0000256" key="1">
    <source>
        <dbReference type="ARBA" id="ARBA00004496"/>
    </source>
</evidence>
<dbReference type="InterPro" id="IPR012347">
    <property type="entry name" value="Ferritin-like"/>
</dbReference>
<dbReference type="eggNOG" id="COG2406">
    <property type="taxonomic scope" value="Bacteria"/>
</dbReference>
<reference evidence="6 7" key="1">
    <citation type="submission" date="2013-07" db="EMBL/GenBank/DDBJ databases">
        <title>Sulfurimonas hongkongensis AST-10 Genome Sequencing.</title>
        <authorList>
            <person name="Cai L."/>
            <person name="Zhang T."/>
        </authorList>
    </citation>
    <scope>NUCLEOTIDE SEQUENCE [LARGE SCALE GENOMIC DNA]</scope>
    <source>
        <strain evidence="6 7">AST-10</strain>
    </source>
</reference>
<proteinExistence type="predicted"/>
<dbReference type="SUPFAM" id="SSF47240">
    <property type="entry name" value="Ferritin-like"/>
    <property type="match status" value="1"/>
</dbReference>
<feature type="binding site" evidence="4">
    <location>
        <position position="148"/>
    </location>
    <ligand>
        <name>Fe cation</name>
        <dbReference type="ChEBI" id="CHEBI:24875"/>
    </ligand>
</feature>
<keyword evidence="2" id="KW-0409">Iron storage</keyword>
<keyword evidence="4" id="KW-0479">Metal-binding</keyword>
<sequence>MAKRGISILKGIEATEVVELLNKAYCDEWLAYYQYFVEAKVVKGIMKDAAITELLEHAADELRHADMVAERILQLGGTPTLHPNDWTKNSNCDYEAPEDASVLSVLEQAIKGEQCAISVYSSLADITKGKDIVTYDIVSQILADEVEHEEDLQALHDDIGEFFAEIKKNLS</sequence>
<dbReference type="Proteomes" id="UP000015520">
    <property type="component" value="Unassembled WGS sequence"/>
</dbReference>
<evidence type="ECO:0000313" key="6">
    <source>
        <dbReference type="EMBL" id="EQB40310.1"/>
    </source>
</evidence>
<dbReference type="InterPro" id="IPR009040">
    <property type="entry name" value="Ferritin-like_diiron"/>
</dbReference>
<keyword evidence="7" id="KW-1185">Reference proteome</keyword>
<dbReference type="PATRIC" id="fig|1172190.3.peg.97"/>
<dbReference type="GO" id="GO:0004322">
    <property type="term" value="F:ferroxidase activity"/>
    <property type="evidence" value="ECO:0007669"/>
    <property type="project" value="TreeGrafter"/>
</dbReference>
<feature type="binding site" evidence="4">
    <location>
        <position position="145"/>
    </location>
    <ligand>
        <name>Fe cation</name>
        <dbReference type="ChEBI" id="CHEBI:24875"/>
    </ligand>
</feature>
<dbReference type="PROSITE" id="PS50905">
    <property type="entry name" value="FERRITIN_LIKE"/>
    <property type="match status" value="1"/>
</dbReference>
<dbReference type="Gene3D" id="1.20.1260.10">
    <property type="match status" value="1"/>
</dbReference>
<dbReference type="GO" id="GO:0005829">
    <property type="term" value="C:cytosol"/>
    <property type="evidence" value="ECO:0007669"/>
    <property type="project" value="TreeGrafter"/>
</dbReference>
<feature type="domain" description="Ferritin-like diiron" evidence="5">
    <location>
        <begin position="11"/>
        <end position="163"/>
    </location>
</feature>
<dbReference type="GO" id="GO:0008199">
    <property type="term" value="F:ferric iron binding"/>
    <property type="evidence" value="ECO:0007669"/>
    <property type="project" value="InterPro"/>
</dbReference>
<dbReference type="InterPro" id="IPR014490">
    <property type="entry name" value="Dps-like"/>
</dbReference>
<dbReference type="AlphaFoldDB" id="T0JGW4"/>
<feature type="binding site" evidence="4">
    <location>
        <position position="113"/>
    </location>
    <ligand>
        <name>Fe cation</name>
        <dbReference type="ChEBI" id="CHEBI:24875"/>
    </ligand>
</feature>
<dbReference type="EMBL" id="AUPZ01000002">
    <property type="protein sequence ID" value="EQB40310.1"/>
    <property type="molecule type" value="Genomic_DNA"/>
</dbReference>
<evidence type="ECO:0000256" key="2">
    <source>
        <dbReference type="ARBA" id="ARBA00022434"/>
    </source>
</evidence>
<dbReference type="GO" id="GO:0006879">
    <property type="term" value="P:intracellular iron ion homeostasis"/>
    <property type="evidence" value="ECO:0007669"/>
    <property type="project" value="UniProtKB-KW"/>
</dbReference>
<accession>T0JGW4</accession>